<feature type="signal peptide" evidence="1">
    <location>
        <begin position="1"/>
        <end position="22"/>
    </location>
</feature>
<comment type="caution">
    <text evidence="2">The sequence shown here is derived from an EMBL/GenBank/DDBJ whole genome shotgun (WGS) entry which is preliminary data.</text>
</comment>
<sequence>MLRIATLLVGMSILAACTSATPDEPLERLGEFSLGHNVVVASKMQKGPISRDATEEEWVTALRTAVDERFSRYQGSQLYHLGISVEGYMLAPPGVPVVYSPKSALIINVTVWDDARAQKLNPEVKQFTVFETTTADSAIIGSGNTRSKEEQLLGLSRNAVGQIEDWLVEMHNENGWFARRPDAPGTPAATAPAQG</sequence>
<accession>A0ABV7THG4</accession>
<proteinExistence type="predicted"/>
<name>A0ABV7THG4_9RHOB</name>
<keyword evidence="1" id="KW-0732">Signal</keyword>
<dbReference type="RefSeq" id="WP_386735038.1">
    <property type="nucleotide sequence ID" value="NZ_JBHRXI010000010.1"/>
</dbReference>
<evidence type="ECO:0008006" key="4">
    <source>
        <dbReference type="Google" id="ProtNLM"/>
    </source>
</evidence>
<dbReference type="PROSITE" id="PS51257">
    <property type="entry name" value="PROKAR_LIPOPROTEIN"/>
    <property type="match status" value="1"/>
</dbReference>
<feature type="chain" id="PRO_5045455762" description="DUF4136 domain-containing protein" evidence="1">
    <location>
        <begin position="23"/>
        <end position="195"/>
    </location>
</feature>
<dbReference type="EMBL" id="JBHRXI010000010">
    <property type="protein sequence ID" value="MFC3613843.1"/>
    <property type="molecule type" value="Genomic_DNA"/>
</dbReference>
<evidence type="ECO:0000313" key="2">
    <source>
        <dbReference type="EMBL" id="MFC3613843.1"/>
    </source>
</evidence>
<organism evidence="2 3">
    <name type="scientific">Lutimaribacter marinistellae</name>
    <dbReference type="NCBI Taxonomy" id="1820329"/>
    <lineage>
        <taxon>Bacteria</taxon>
        <taxon>Pseudomonadati</taxon>
        <taxon>Pseudomonadota</taxon>
        <taxon>Alphaproteobacteria</taxon>
        <taxon>Rhodobacterales</taxon>
        <taxon>Roseobacteraceae</taxon>
        <taxon>Lutimaribacter</taxon>
    </lineage>
</organism>
<dbReference type="Proteomes" id="UP001595629">
    <property type="component" value="Unassembled WGS sequence"/>
</dbReference>
<evidence type="ECO:0000313" key="3">
    <source>
        <dbReference type="Proteomes" id="UP001595629"/>
    </source>
</evidence>
<reference evidence="3" key="1">
    <citation type="journal article" date="2019" name="Int. J. Syst. Evol. Microbiol.">
        <title>The Global Catalogue of Microorganisms (GCM) 10K type strain sequencing project: providing services to taxonomists for standard genome sequencing and annotation.</title>
        <authorList>
            <consortium name="The Broad Institute Genomics Platform"/>
            <consortium name="The Broad Institute Genome Sequencing Center for Infectious Disease"/>
            <person name="Wu L."/>
            <person name="Ma J."/>
        </authorList>
    </citation>
    <scope>NUCLEOTIDE SEQUENCE [LARGE SCALE GENOMIC DNA]</scope>
    <source>
        <strain evidence="3">KCTC 42911</strain>
    </source>
</reference>
<evidence type="ECO:0000256" key="1">
    <source>
        <dbReference type="SAM" id="SignalP"/>
    </source>
</evidence>
<protein>
    <recommendedName>
        <fullName evidence="4">DUF4136 domain-containing protein</fullName>
    </recommendedName>
</protein>
<gene>
    <name evidence="2" type="ORF">ACFORG_08755</name>
</gene>
<keyword evidence="3" id="KW-1185">Reference proteome</keyword>